<dbReference type="SUPFAM" id="SSF48403">
    <property type="entry name" value="Ankyrin repeat"/>
    <property type="match status" value="2"/>
</dbReference>
<evidence type="ECO:0000256" key="3">
    <source>
        <dbReference type="PROSITE-ProRule" id="PRU00023"/>
    </source>
</evidence>
<evidence type="ECO:0000256" key="4">
    <source>
        <dbReference type="SAM" id="MobiDB-lite"/>
    </source>
</evidence>
<keyword evidence="7" id="KW-1185">Reference proteome</keyword>
<evidence type="ECO:0000256" key="1">
    <source>
        <dbReference type="ARBA" id="ARBA00022737"/>
    </source>
</evidence>
<feature type="repeat" description="ANK" evidence="3">
    <location>
        <begin position="747"/>
        <end position="776"/>
    </location>
</feature>
<reference evidence="6 7" key="1">
    <citation type="submission" date="2015-06" db="EMBL/GenBank/DDBJ databases">
        <title>Talaromyces atroroseus IBT 11181 draft genome.</title>
        <authorList>
            <person name="Rasmussen K.B."/>
            <person name="Rasmussen S."/>
            <person name="Petersen B."/>
            <person name="Sicheritz-Ponten T."/>
            <person name="Mortensen U.H."/>
            <person name="Thrane U."/>
        </authorList>
    </citation>
    <scope>NUCLEOTIDE SEQUENCE [LARGE SCALE GENOMIC DNA]</scope>
    <source>
        <strain evidence="6 7">IBT 11181</strain>
    </source>
</reference>
<dbReference type="GO" id="GO:0004672">
    <property type="term" value="F:protein kinase activity"/>
    <property type="evidence" value="ECO:0007669"/>
    <property type="project" value="InterPro"/>
</dbReference>
<dbReference type="EMBL" id="LFMY01000003">
    <property type="protein sequence ID" value="OKL61724.1"/>
    <property type="molecule type" value="Genomic_DNA"/>
</dbReference>
<dbReference type="PROSITE" id="PS50088">
    <property type="entry name" value="ANK_REPEAT"/>
    <property type="match status" value="3"/>
</dbReference>
<dbReference type="InterPro" id="IPR036770">
    <property type="entry name" value="Ankyrin_rpt-contain_sf"/>
</dbReference>
<comment type="caution">
    <text evidence="6">The sequence shown here is derived from an EMBL/GenBank/DDBJ whole genome shotgun (WGS) entry which is preliminary data.</text>
</comment>
<dbReference type="RefSeq" id="XP_020121845.1">
    <property type="nucleotide sequence ID" value="XM_020264494.1"/>
</dbReference>
<dbReference type="SUPFAM" id="SSF56112">
    <property type="entry name" value="Protein kinase-like (PK-like)"/>
    <property type="match status" value="1"/>
</dbReference>
<dbReference type="Pfam" id="PF00069">
    <property type="entry name" value="Pkinase"/>
    <property type="match status" value="1"/>
</dbReference>
<evidence type="ECO:0000313" key="7">
    <source>
        <dbReference type="Proteomes" id="UP000214365"/>
    </source>
</evidence>
<feature type="region of interest" description="Disordered" evidence="4">
    <location>
        <begin position="1151"/>
        <end position="1175"/>
    </location>
</feature>
<keyword evidence="2 3" id="KW-0040">ANK repeat</keyword>
<proteinExistence type="predicted"/>
<gene>
    <name evidence="6" type="ORF">UA08_02450</name>
</gene>
<dbReference type="CDD" id="cd00180">
    <property type="entry name" value="PKc"/>
    <property type="match status" value="1"/>
</dbReference>
<dbReference type="PROSITE" id="PS00108">
    <property type="entry name" value="PROTEIN_KINASE_ST"/>
    <property type="match status" value="1"/>
</dbReference>
<dbReference type="InterPro" id="IPR002110">
    <property type="entry name" value="Ankyrin_rpt"/>
</dbReference>
<dbReference type="Proteomes" id="UP000214365">
    <property type="component" value="Unassembled WGS sequence"/>
</dbReference>
<dbReference type="InterPro" id="IPR011009">
    <property type="entry name" value="Kinase-like_dom_sf"/>
</dbReference>
<evidence type="ECO:0000256" key="2">
    <source>
        <dbReference type="ARBA" id="ARBA00023043"/>
    </source>
</evidence>
<evidence type="ECO:0000259" key="5">
    <source>
        <dbReference type="PROSITE" id="PS50011"/>
    </source>
</evidence>
<accession>A0A225ATN5</accession>
<dbReference type="STRING" id="1441469.A0A225ATN5"/>
<dbReference type="PROSITE" id="PS50297">
    <property type="entry name" value="ANK_REP_REGION"/>
    <property type="match status" value="2"/>
</dbReference>
<dbReference type="Gene3D" id="1.25.40.20">
    <property type="entry name" value="Ankyrin repeat-containing domain"/>
    <property type="match status" value="3"/>
</dbReference>
<sequence>MEMDFSSLLQPNDLEPDRITAGSQSLLDDTLDHFDTEDDLSIPIPNIQNLDIGGEHDDAAAEDDVILQVTLDTTKTSPWVDILEETKTSARNGDGQLLSTVSQFVGILSRTGIHGPRHLKAHNLKSRATKIGSGSQFTVFKDNPDGFLADDGIVVKRVNVPLSFENGVGTFAQGAEYRTQLRSLELEILSLCNPVLRNHRNIVRLVSWGYDYPQPDTPLPVLFMEEALMPLNGFLQNKNFEEALRQSNREGYDIKYHFCLDIIAGVEAMHRLNIVHGDLKPENILVFKGDHPDVPFCAKLSDFGVCIDIENAANPLTIDDYTGTKAWLAPELRDRTLADFKPELMLRFDAFSVGLVILSVFLQNCGTVDLGMKGQDPVEVALHRLRTEDDIPSAIKRALSSSIRSLLDSNIWNRLLPNTDMLSTETESYASWLSACQRSRQNRVPTGTIDPIYNKGPLFWYRLDGSVFAELESQYASFKADSLSSFPGDVCFGLAQTVTAMKPTYLDRLLEFLTEAARQGYSPARAVYAQVVRAHGLESDFDENTLNRWMLQAISEGYLYAEPSSSTRIEDIRSAQERFRHAGGYCSDPFLEKSTVVDSLRQKAVPDKPTNSVDHVGNTILHVAASLGLVDIVKWIVEDYRVPVNVQNDNFETPLYKACQAGHAEVLYYLLEEGANGAVQTKANSLTPLHWLFVFPQEHIYDVAKRLISLGGADVNAVMKPSSSEAANQFPRKFSINHFPFEMPLGTPLHWASFAHNTLAIDTLLGLGANINAVYNGMDLSTTPLALAVWFTEPDVVLHLLSKGADANVKDMQGRNLLHLISHHLPDRHGQLTHYWHYWIRHGNWEKHVHKMRTIVRALVEAGVDLEGTRDNDRAKQTPILLAASTGRIWDAGAICAMLDAGADVDAPRDGVGDTVLHAWSSITGPRIAYPSAYLQVFETIASRAPNNINVHNKFDKDIPLHLLATIYHSEEEFEAACDILFINGAQSLEKTININAENNRGMTPLFCALQSTNIDAARRGLYLARHEADITGHFVDATKDNIYAITSNRSLGDRKSYELIANLLDHLASSHSQERKGSIVPDFGNHEELVATYKPVYQRFFEPSSKQNQTSYILSLWASASSGRLLTTRLLLDLALPSLEISRLLNEPTTNYRNSFSHSSPSASSSSSSDEPQTLLDSIMQQSEFARRRYISTLRAFKAGFARERAIKQNLAFGPSDGSPERDAERYTNLPQILRMLRDEYGAKMAVETFSMSQRWYRRITLKDSLQEEQLLLSAGGAWDLTELYECGYSPETQPHRDQWRVLYELAAGIINSDSSDSIVINYLRKRYTEDQGQGCCWRPHVKLLQTKPLGNHSSEEIEPFTRNRDRLLPMIISTFAKLGETDSDGRVWIEACDDSSMAAEAKVQVEIVDGVRVGKTRTIKNNKLRQ</sequence>
<dbReference type="PANTHER" id="PTHR24198">
    <property type="entry name" value="ANKYRIN REPEAT AND PROTEIN KINASE DOMAIN-CONTAINING PROTEIN"/>
    <property type="match status" value="1"/>
</dbReference>
<dbReference type="SMART" id="SM00220">
    <property type="entry name" value="S_TKc"/>
    <property type="match status" value="1"/>
</dbReference>
<feature type="repeat" description="ANK" evidence="3">
    <location>
        <begin position="650"/>
        <end position="682"/>
    </location>
</feature>
<name>A0A225ATN5_TALAT</name>
<dbReference type="InterPro" id="IPR000719">
    <property type="entry name" value="Prot_kinase_dom"/>
</dbReference>
<organism evidence="6 7">
    <name type="scientific">Talaromyces atroroseus</name>
    <dbReference type="NCBI Taxonomy" id="1441469"/>
    <lineage>
        <taxon>Eukaryota</taxon>
        <taxon>Fungi</taxon>
        <taxon>Dikarya</taxon>
        <taxon>Ascomycota</taxon>
        <taxon>Pezizomycotina</taxon>
        <taxon>Eurotiomycetes</taxon>
        <taxon>Eurotiomycetidae</taxon>
        <taxon>Eurotiales</taxon>
        <taxon>Trichocomaceae</taxon>
        <taxon>Talaromyces</taxon>
        <taxon>Talaromyces sect. Trachyspermi</taxon>
    </lineage>
</organism>
<dbReference type="PROSITE" id="PS50011">
    <property type="entry name" value="PROTEIN_KINASE_DOM"/>
    <property type="match status" value="1"/>
</dbReference>
<dbReference type="InterPro" id="IPR008271">
    <property type="entry name" value="Ser/Thr_kinase_AS"/>
</dbReference>
<dbReference type="OrthoDB" id="626167at2759"/>
<feature type="repeat" description="ANK" evidence="3">
    <location>
        <begin position="780"/>
        <end position="812"/>
    </location>
</feature>
<keyword evidence="1" id="KW-0677">Repeat</keyword>
<protein>
    <recommendedName>
        <fullName evidence="5">Protein kinase domain-containing protein</fullName>
    </recommendedName>
</protein>
<feature type="region of interest" description="Disordered" evidence="4">
    <location>
        <begin position="1"/>
        <end position="20"/>
    </location>
</feature>
<dbReference type="Gene3D" id="1.10.510.10">
    <property type="entry name" value="Transferase(Phosphotransferase) domain 1"/>
    <property type="match status" value="1"/>
</dbReference>
<dbReference type="GeneID" id="31002205"/>
<dbReference type="SMART" id="SM00248">
    <property type="entry name" value="ANK"/>
    <property type="match status" value="7"/>
</dbReference>
<feature type="domain" description="Protein kinase" evidence="5">
    <location>
        <begin position="125"/>
        <end position="433"/>
    </location>
</feature>
<dbReference type="PANTHER" id="PTHR24198:SF165">
    <property type="entry name" value="ANKYRIN REPEAT-CONTAINING PROTEIN-RELATED"/>
    <property type="match status" value="1"/>
</dbReference>
<dbReference type="GO" id="GO:0005524">
    <property type="term" value="F:ATP binding"/>
    <property type="evidence" value="ECO:0007669"/>
    <property type="project" value="InterPro"/>
</dbReference>
<feature type="compositionally biased region" description="Low complexity" evidence="4">
    <location>
        <begin position="1156"/>
        <end position="1170"/>
    </location>
</feature>
<evidence type="ECO:0000313" key="6">
    <source>
        <dbReference type="EMBL" id="OKL61724.1"/>
    </source>
</evidence>
<dbReference type="Pfam" id="PF12796">
    <property type="entry name" value="Ank_2"/>
    <property type="match status" value="1"/>
</dbReference>